<feature type="repeat" description="ANK" evidence="3">
    <location>
        <begin position="1"/>
        <end position="23"/>
    </location>
</feature>
<organism evidence="4 5">
    <name type="scientific">Penicillium cf. viridicatum</name>
    <dbReference type="NCBI Taxonomy" id="2972119"/>
    <lineage>
        <taxon>Eukaryota</taxon>
        <taxon>Fungi</taxon>
        <taxon>Dikarya</taxon>
        <taxon>Ascomycota</taxon>
        <taxon>Pezizomycotina</taxon>
        <taxon>Eurotiomycetes</taxon>
        <taxon>Eurotiomycetidae</taxon>
        <taxon>Eurotiales</taxon>
        <taxon>Aspergillaceae</taxon>
        <taxon>Penicillium</taxon>
    </lineage>
</organism>
<feature type="repeat" description="ANK" evidence="3">
    <location>
        <begin position="157"/>
        <end position="189"/>
    </location>
</feature>
<reference evidence="4" key="1">
    <citation type="submission" date="2022-11" db="EMBL/GenBank/DDBJ databases">
        <authorList>
            <person name="Petersen C."/>
        </authorList>
    </citation>
    <scope>NUCLEOTIDE SEQUENCE</scope>
    <source>
        <strain evidence="4">IBT 20477</strain>
    </source>
</reference>
<comment type="caution">
    <text evidence="4">The sequence shown here is derived from an EMBL/GenBank/DDBJ whole genome shotgun (WGS) entry which is preliminary data.</text>
</comment>
<dbReference type="Gene3D" id="1.25.40.20">
    <property type="entry name" value="Ankyrin repeat-containing domain"/>
    <property type="match status" value="2"/>
</dbReference>
<name>A0A9W9IW96_9EURO</name>
<dbReference type="Pfam" id="PF00023">
    <property type="entry name" value="Ank"/>
    <property type="match status" value="1"/>
</dbReference>
<keyword evidence="2 3" id="KW-0040">ANK repeat</keyword>
<dbReference type="PROSITE" id="PS50297">
    <property type="entry name" value="ANK_REP_REGION"/>
    <property type="match status" value="4"/>
</dbReference>
<evidence type="ECO:0000256" key="1">
    <source>
        <dbReference type="ARBA" id="ARBA00022737"/>
    </source>
</evidence>
<keyword evidence="1" id="KW-0677">Repeat</keyword>
<dbReference type="EMBL" id="JAPQKQ010000008">
    <property type="protein sequence ID" value="KAJ5186209.1"/>
    <property type="molecule type" value="Genomic_DNA"/>
</dbReference>
<evidence type="ECO:0000256" key="2">
    <source>
        <dbReference type="ARBA" id="ARBA00023043"/>
    </source>
</evidence>
<dbReference type="AlphaFoldDB" id="A0A9W9IW96"/>
<sequence>MKGHKHIVELLLRYGANPNARKTSGRTPIQEAAAASHNELVEFLVSKKVDINTQAYSDGWSSLHEVVHRQNIQVVKLLVDHGALLNVRLTSSKAPLHMAVVQQNIPIMEILLKAADPDVLMNEDITPLHLAGAAGWIPGIELLIQIGAEVNARDSLKLETPLHKAARNRELHAIKKLLELGANQLAINCDVQNHDDILNCAQLNPKNWAVDSFWGAYLMSLHSEYPSCLMSVALSLFGQSLSLPSPFNFHTSYHNLGYRPKMADTRPIPTFTDEQLDLLTQLRVRADDRAYAYQSIMGVTAGLINLHLGDIPHSSHLVPVMLQTLEDRMLGLLEELFELLAEAQMDEWTE</sequence>
<protein>
    <submittedName>
        <fullName evidence="4">Uncharacterized protein</fullName>
    </submittedName>
</protein>
<dbReference type="InterPro" id="IPR002110">
    <property type="entry name" value="Ankyrin_rpt"/>
</dbReference>
<evidence type="ECO:0000313" key="5">
    <source>
        <dbReference type="Proteomes" id="UP001150942"/>
    </source>
</evidence>
<dbReference type="PRINTS" id="PR01415">
    <property type="entry name" value="ANKYRIN"/>
</dbReference>
<reference evidence="4" key="2">
    <citation type="journal article" date="2023" name="IMA Fungus">
        <title>Comparative genomic study of the Penicillium genus elucidates a diverse pangenome and 15 lateral gene transfer events.</title>
        <authorList>
            <person name="Petersen C."/>
            <person name="Sorensen T."/>
            <person name="Nielsen M.R."/>
            <person name="Sondergaard T.E."/>
            <person name="Sorensen J.L."/>
            <person name="Fitzpatrick D.A."/>
            <person name="Frisvad J.C."/>
            <person name="Nielsen K.L."/>
        </authorList>
    </citation>
    <scope>NUCLEOTIDE SEQUENCE</scope>
    <source>
        <strain evidence="4">IBT 20477</strain>
    </source>
</reference>
<dbReference type="PANTHER" id="PTHR24171">
    <property type="entry name" value="ANKYRIN REPEAT DOMAIN-CONTAINING PROTEIN 39-RELATED"/>
    <property type="match status" value="1"/>
</dbReference>
<dbReference type="SUPFAM" id="SSF48403">
    <property type="entry name" value="Ankyrin repeat"/>
    <property type="match status" value="1"/>
</dbReference>
<proteinExistence type="predicted"/>
<dbReference type="Pfam" id="PF12796">
    <property type="entry name" value="Ank_2"/>
    <property type="match status" value="2"/>
</dbReference>
<gene>
    <name evidence="4" type="ORF">N7449_010973</name>
</gene>
<dbReference type="InterPro" id="IPR036770">
    <property type="entry name" value="Ankyrin_rpt-contain_sf"/>
</dbReference>
<feature type="repeat" description="ANK" evidence="3">
    <location>
        <begin position="24"/>
        <end position="56"/>
    </location>
</feature>
<evidence type="ECO:0000256" key="3">
    <source>
        <dbReference type="PROSITE-ProRule" id="PRU00023"/>
    </source>
</evidence>
<dbReference type="PROSITE" id="PS50088">
    <property type="entry name" value="ANK_REPEAT"/>
    <property type="match status" value="5"/>
</dbReference>
<dbReference type="OrthoDB" id="4369135at2759"/>
<feature type="repeat" description="ANK" evidence="3">
    <location>
        <begin position="123"/>
        <end position="155"/>
    </location>
</feature>
<dbReference type="SMART" id="SM00248">
    <property type="entry name" value="ANK"/>
    <property type="match status" value="6"/>
</dbReference>
<feature type="repeat" description="ANK" evidence="3">
    <location>
        <begin position="58"/>
        <end position="90"/>
    </location>
</feature>
<accession>A0A9W9IW96</accession>
<keyword evidence="5" id="KW-1185">Reference proteome</keyword>
<evidence type="ECO:0000313" key="4">
    <source>
        <dbReference type="EMBL" id="KAJ5186209.1"/>
    </source>
</evidence>
<dbReference type="Proteomes" id="UP001150942">
    <property type="component" value="Unassembled WGS sequence"/>
</dbReference>